<dbReference type="InterPro" id="IPR036397">
    <property type="entry name" value="RNaseH_sf"/>
</dbReference>
<sequence>MNSTDYKDILGHRLVPYLQRFPGLKSLVVLVHQIHDDNRQFETVRDLQFAISKVWSEVDKSIIKSLVSSMPERIFLVINRSGSWYFEHTSFKIRISRGKYAFCGSV</sequence>
<dbReference type="GO" id="GO:0003676">
    <property type="term" value="F:nucleic acid binding"/>
    <property type="evidence" value="ECO:0007669"/>
    <property type="project" value="InterPro"/>
</dbReference>
<accession>A0A1I7WPV1</accession>
<dbReference type="WBParaSite" id="Hba_07175">
    <property type="protein sequence ID" value="Hba_07175"/>
    <property type="gene ID" value="Hba_07175"/>
</dbReference>
<proteinExistence type="predicted"/>
<dbReference type="Proteomes" id="UP000095283">
    <property type="component" value="Unplaced"/>
</dbReference>
<protein>
    <submittedName>
        <fullName evidence="2">CRAL-TRIO domain-containing protein</fullName>
    </submittedName>
</protein>
<evidence type="ECO:0000313" key="1">
    <source>
        <dbReference type="Proteomes" id="UP000095283"/>
    </source>
</evidence>
<keyword evidence="1" id="KW-1185">Reference proteome</keyword>
<dbReference type="AlphaFoldDB" id="A0A1I7WPV1"/>
<name>A0A1I7WPV1_HETBA</name>
<evidence type="ECO:0000313" key="2">
    <source>
        <dbReference type="WBParaSite" id="Hba_07175"/>
    </source>
</evidence>
<reference evidence="2" key="1">
    <citation type="submission" date="2016-11" db="UniProtKB">
        <authorList>
            <consortium name="WormBaseParasite"/>
        </authorList>
    </citation>
    <scope>IDENTIFICATION</scope>
</reference>
<organism evidence="1 2">
    <name type="scientific">Heterorhabditis bacteriophora</name>
    <name type="common">Entomopathogenic nematode worm</name>
    <dbReference type="NCBI Taxonomy" id="37862"/>
    <lineage>
        <taxon>Eukaryota</taxon>
        <taxon>Metazoa</taxon>
        <taxon>Ecdysozoa</taxon>
        <taxon>Nematoda</taxon>
        <taxon>Chromadorea</taxon>
        <taxon>Rhabditida</taxon>
        <taxon>Rhabditina</taxon>
        <taxon>Rhabditomorpha</taxon>
        <taxon>Strongyloidea</taxon>
        <taxon>Heterorhabditidae</taxon>
        <taxon>Heterorhabditis</taxon>
    </lineage>
</organism>
<dbReference type="Gene3D" id="3.30.420.10">
    <property type="entry name" value="Ribonuclease H-like superfamily/Ribonuclease H"/>
    <property type="match status" value="1"/>
</dbReference>